<dbReference type="GO" id="GO:0009507">
    <property type="term" value="C:chloroplast"/>
    <property type="evidence" value="ECO:0007669"/>
    <property type="project" value="UniProtKB-SubCell"/>
</dbReference>
<dbReference type="AlphaFoldDB" id="A0A813FSQ9"/>
<evidence type="ECO:0008006" key="6">
    <source>
        <dbReference type="Google" id="ProtNLM"/>
    </source>
</evidence>
<evidence type="ECO:0000256" key="3">
    <source>
        <dbReference type="ARBA" id="ARBA00022640"/>
    </source>
</evidence>
<dbReference type="EMBL" id="CAJNNV010025590">
    <property type="protein sequence ID" value="CAE8615270.1"/>
    <property type="molecule type" value="Genomic_DNA"/>
</dbReference>
<proteinExistence type="predicted"/>
<gene>
    <name evidence="4" type="ORF">PGLA1383_LOCUS32985</name>
</gene>
<comment type="subcellular location">
    <subcellularLocation>
        <location evidence="1">Plastid</location>
        <location evidence="1">Chloroplast</location>
    </subcellularLocation>
</comment>
<dbReference type="Proteomes" id="UP000654075">
    <property type="component" value="Unassembled WGS sequence"/>
</dbReference>
<name>A0A813FSQ9_POLGL</name>
<dbReference type="InterPro" id="IPR007378">
    <property type="entry name" value="Tic22-like"/>
</dbReference>
<reference evidence="4" key="1">
    <citation type="submission" date="2021-02" db="EMBL/GenBank/DDBJ databases">
        <authorList>
            <person name="Dougan E. K."/>
            <person name="Rhodes N."/>
            <person name="Thang M."/>
            <person name="Chan C."/>
        </authorList>
    </citation>
    <scope>NUCLEOTIDE SEQUENCE</scope>
</reference>
<evidence type="ECO:0000313" key="4">
    <source>
        <dbReference type="EMBL" id="CAE8615270.1"/>
    </source>
</evidence>
<dbReference type="GO" id="GO:0015031">
    <property type="term" value="P:protein transport"/>
    <property type="evidence" value="ECO:0007669"/>
    <property type="project" value="InterPro"/>
</dbReference>
<evidence type="ECO:0000256" key="2">
    <source>
        <dbReference type="ARBA" id="ARBA00022528"/>
    </source>
</evidence>
<comment type="caution">
    <text evidence="4">The sequence shown here is derived from an EMBL/GenBank/DDBJ whole genome shotgun (WGS) entry which is preliminary data.</text>
</comment>
<protein>
    <recommendedName>
        <fullName evidence="6">Dolichyldiphosphatase</fullName>
    </recommendedName>
</protein>
<evidence type="ECO:0000256" key="1">
    <source>
        <dbReference type="ARBA" id="ARBA00004229"/>
    </source>
</evidence>
<dbReference type="Pfam" id="PF04278">
    <property type="entry name" value="Tic22"/>
    <property type="match status" value="1"/>
</dbReference>
<keyword evidence="3" id="KW-0934">Plastid</keyword>
<dbReference type="OrthoDB" id="302705at2759"/>
<sequence length="374" mass="39384">MDGSPMLEPDPSGKLVGRFWLDQAAAVERLAKFKEAAAEAGDVKSMEVRQIPLSEVYLQLIVGGNEAQLGGQLRIEPLPREVRNAQQILAGAYLGPSGTVPLFFCSTLVLESRGISFVPAFLREKDLLETLKKAGGTGARTEITTLQNVAEKLGEQAKSGTDVGWRHIGLPTPGVFCLRVGATVECSRPEAALGQAAAASPGCGVSCSPHLHLPGTASLSLGWLTKIQVDPGMPSSHAPQSLGFLSSYAALELARSADSSLSWAVLAPSATLASGAFLSWLRLALGFHTLAQVSVGHLLGMCTAAAWRWLYAKLLMPALAADPGGPAQVCLHAATGAAVFLFSIKALTNWRPCIASSSKLNSLLFSYFVCVMFL</sequence>
<organism evidence="4 5">
    <name type="scientific">Polarella glacialis</name>
    <name type="common">Dinoflagellate</name>
    <dbReference type="NCBI Taxonomy" id="89957"/>
    <lineage>
        <taxon>Eukaryota</taxon>
        <taxon>Sar</taxon>
        <taxon>Alveolata</taxon>
        <taxon>Dinophyceae</taxon>
        <taxon>Suessiales</taxon>
        <taxon>Suessiaceae</taxon>
        <taxon>Polarella</taxon>
    </lineage>
</organism>
<keyword evidence="2" id="KW-0150">Chloroplast</keyword>
<dbReference type="Gene3D" id="1.20.144.10">
    <property type="entry name" value="Phosphatidic acid phosphatase type 2/haloperoxidase"/>
    <property type="match status" value="1"/>
</dbReference>
<accession>A0A813FSQ9</accession>
<keyword evidence="5" id="KW-1185">Reference proteome</keyword>
<evidence type="ECO:0000313" key="5">
    <source>
        <dbReference type="Proteomes" id="UP000654075"/>
    </source>
</evidence>